<sequence>MAEKVQTCNATREIVNNHYSPVVLPIGVLVVSVVAVTMLLLFQTTIVVVSIGGLVASVVSVTRLLSFQYAKDEVKQTKDMMECKTNAVKSPKVKRTKRMVKSKSDVINSRKNKVDCADDAVTCTNVNESREVGGEGVLKLKLRYTRQFW</sequence>
<protein>
    <submittedName>
        <fullName evidence="2">Uncharacterized protein</fullName>
    </submittedName>
</protein>
<organism evidence="2 3">
    <name type="scientific">Phytophthora cactorum</name>
    <dbReference type="NCBI Taxonomy" id="29920"/>
    <lineage>
        <taxon>Eukaryota</taxon>
        <taxon>Sar</taxon>
        <taxon>Stramenopiles</taxon>
        <taxon>Oomycota</taxon>
        <taxon>Peronosporomycetes</taxon>
        <taxon>Peronosporales</taxon>
        <taxon>Peronosporaceae</taxon>
        <taxon>Phytophthora</taxon>
    </lineage>
</organism>
<keyword evidence="1" id="KW-1133">Transmembrane helix</keyword>
<name>A0A8T1U3K7_9STRA</name>
<comment type="caution">
    <text evidence="2">The sequence shown here is derived from an EMBL/GenBank/DDBJ whole genome shotgun (WGS) entry which is preliminary data.</text>
</comment>
<gene>
    <name evidence="2" type="ORF">JG687_00013668</name>
</gene>
<dbReference type="AlphaFoldDB" id="A0A8T1U3K7"/>
<dbReference type="EMBL" id="JAENGZ010001025">
    <property type="protein sequence ID" value="KAG6951354.1"/>
    <property type="molecule type" value="Genomic_DNA"/>
</dbReference>
<evidence type="ECO:0000313" key="2">
    <source>
        <dbReference type="EMBL" id="KAG6951354.1"/>
    </source>
</evidence>
<evidence type="ECO:0000313" key="3">
    <source>
        <dbReference type="Proteomes" id="UP000688947"/>
    </source>
</evidence>
<dbReference type="Proteomes" id="UP000688947">
    <property type="component" value="Unassembled WGS sequence"/>
</dbReference>
<dbReference type="VEuPathDB" id="FungiDB:PC110_g18975"/>
<accession>A0A8T1U3K7</accession>
<keyword evidence="1" id="KW-0812">Transmembrane</keyword>
<evidence type="ECO:0000256" key="1">
    <source>
        <dbReference type="SAM" id="Phobius"/>
    </source>
</evidence>
<keyword evidence="1" id="KW-0472">Membrane</keyword>
<feature type="transmembrane region" description="Helical" evidence="1">
    <location>
        <begin position="46"/>
        <end position="65"/>
    </location>
</feature>
<feature type="transmembrane region" description="Helical" evidence="1">
    <location>
        <begin position="21"/>
        <end position="40"/>
    </location>
</feature>
<proteinExistence type="predicted"/>
<reference evidence="2" key="1">
    <citation type="submission" date="2021-01" db="EMBL/GenBank/DDBJ databases">
        <title>Phytophthora aleatoria, a newly-described species from Pinus radiata is distinct from Phytophthora cactorum isolates based on comparative genomics.</title>
        <authorList>
            <person name="Mcdougal R."/>
            <person name="Panda P."/>
            <person name="Williams N."/>
            <person name="Studholme D.J."/>
        </authorList>
    </citation>
    <scope>NUCLEOTIDE SEQUENCE</scope>
    <source>
        <strain evidence="2">NZFS 3830</strain>
    </source>
</reference>